<evidence type="ECO:0000313" key="3">
    <source>
        <dbReference type="Proteomes" id="UP001172054"/>
    </source>
</evidence>
<comment type="caution">
    <text evidence="2">The sequence shown here is derived from an EMBL/GenBank/DDBJ whole genome shotgun (WGS) entry which is preliminary data.</text>
</comment>
<dbReference type="PROSITE" id="PS50846">
    <property type="entry name" value="HMA_2"/>
    <property type="match status" value="1"/>
</dbReference>
<reference evidence="2 3" key="1">
    <citation type="submission" date="2023-06" db="EMBL/GenBank/DDBJ databases">
        <title>Novel species in genus Planococcus.</title>
        <authorList>
            <person name="Ning S."/>
        </authorList>
    </citation>
    <scope>NUCLEOTIDE SEQUENCE [LARGE SCALE GENOMIC DNA]</scope>
    <source>
        <strain evidence="2 3">N064</strain>
    </source>
</reference>
<sequence length="68" mass="7727">MAVMTIHVKEATSATSIQEIEGLLLKMDEIERALVDVEEGGIKITYDENQVDEDQIIKRIQLQGFHIE</sequence>
<name>A0ABT8MS04_9BACL</name>
<dbReference type="EMBL" id="JAUJWW010000004">
    <property type="protein sequence ID" value="MDN7227690.1"/>
    <property type="molecule type" value="Genomic_DNA"/>
</dbReference>
<organism evidence="2 3">
    <name type="scientific">Planococcus liqunii</name>
    <dbReference type="NCBI Taxonomy" id="3058394"/>
    <lineage>
        <taxon>Bacteria</taxon>
        <taxon>Bacillati</taxon>
        <taxon>Bacillota</taxon>
        <taxon>Bacilli</taxon>
        <taxon>Bacillales</taxon>
        <taxon>Caryophanaceae</taxon>
        <taxon>Planococcus</taxon>
    </lineage>
</organism>
<dbReference type="InterPro" id="IPR006121">
    <property type="entry name" value="HMA_dom"/>
</dbReference>
<dbReference type="Gene3D" id="3.30.70.100">
    <property type="match status" value="1"/>
</dbReference>
<keyword evidence="3" id="KW-1185">Reference proteome</keyword>
<dbReference type="Pfam" id="PF00403">
    <property type="entry name" value="HMA"/>
    <property type="match status" value="1"/>
</dbReference>
<evidence type="ECO:0000313" key="2">
    <source>
        <dbReference type="EMBL" id="MDN7227690.1"/>
    </source>
</evidence>
<dbReference type="RefSeq" id="WP_300981999.1">
    <property type="nucleotide sequence ID" value="NZ_CP129238.1"/>
</dbReference>
<feature type="domain" description="HMA" evidence="1">
    <location>
        <begin position="2"/>
        <end position="68"/>
    </location>
</feature>
<dbReference type="InterPro" id="IPR036163">
    <property type="entry name" value="HMA_dom_sf"/>
</dbReference>
<proteinExistence type="predicted"/>
<dbReference type="Proteomes" id="UP001172054">
    <property type="component" value="Unassembled WGS sequence"/>
</dbReference>
<dbReference type="SUPFAM" id="SSF55008">
    <property type="entry name" value="HMA, heavy metal-associated domain"/>
    <property type="match status" value="1"/>
</dbReference>
<protein>
    <recommendedName>
        <fullName evidence="1">HMA domain-containing protein</fullName>
    </recommendedName>
</protein>
<accession>A0ABT8MS04</accession>
<gene>
    <name evidence="2" type="ORF">QWY15_10320</name>
</gene>
<evidence type="ECO:0000259" key="1">
    <source>
        <dbReference type="PROSITE" id="PS50846"/>
    </source>
</evidence>